<evidence type="ECO:0000256" key="1">
    <source>
        <dbReference type="ARBA" id="ARBA00004651"/>
    </source>
</evidence>
<dbReference type="AlphaFoldDB" id="A0A9X8UHG2"/>
<keyword evidence="2" id="KW-1003">Cell membrane</keyword>
<feature type="transmembrane region" description="Helical" evidence="6">
    <location>
        <begin position="330"/>
        <end position="351"/>
    </location>
</feature>
<feature type="transmembrane region" description="Helical" evidence="6">
    <location>
        <begin position="213"/>
        <end position="230"/>
    </location>
</feature>
<protein>
    <submittedName>
        <fullName evidence="7">O-antigen/teichoic acid export membrane protein</fullName>
    </submittedName>
</protein>
<feature type="transmembrane region" description="Helical" evidence="6">
    <location>
        <begin position="55"/>
        <end position="73"/>
    </location>
</feature>
<evidence type="ECO:0000313" key="7">
    <source>
        <dbReference type="EMBL" id="TCL41905.1"/>
    </source>
</evidence>
<feature type="transmembrane region" description="Helical" evidence="6">
    <location>
        <begin position="416"/>
        <end position="435"/>
    </location>
</feature>
<comment type="caution">
    <text evidence="7">The sequence shown here is derived from an EMBL/GenBank/DDBJ whole genome shotgun (WGS) entry which is preliminary data.</text>
</comment>
<gene>
    <name evidence="7" type="ORF">EDD78_11275</name>
</gene>
<evidence type="ECO:0000256" key="2">
    <source>
        <dbReference type="ARBA" id="ARBA00022475"/>
    </source>
</evidence>
<feature type="transmembrane region" description="Helical" evidence="6">
    <location>
        <begin position="116"/>
        <end position="134"/>
    </location>
</feature>
<evidence type="ECO:0000256" key="3">
    <source>
        <dbReference type="ARBA" id="ARBA00022692"/>
    </source>
</evidence>
<dbReference type="Proteomes" id="UP000294682">
    <property type="component" value="Unassembled WGS sequence"/>
</dbReference>
<feature type="transmembrane region" description="Helical" evidence="6">
    <location>
        <begin position="250"/>
        <end position="272"/>
    </location>
</feature>
<evidence type="ECO:0000256" key="6">
    <source>
        <dbReference type="SAM" id="Phobius"/>
    </source>
</evidence>
<proteinExistence type="predicted"/>
<accession>A0A9X8UHG2</accession>
<dbReference type="EMBL" id="SLUK01000012">
    <property type="protein sequence ID" value="TCL41905.1"/>
    <property type="molecule type" value="Genomic_DNA"/>
</dbReference>
<evidence type="ECO:0000256" key="5">
    <source>
        <dbReference type="ARBA" id="ARBA00023136"/>
    </source>
</evidence>
<feature type="transmembrane region" description="Helical" evidence="6">
    <location>
        <begin position="384"/>
        <end position="404"/>
    </location>
</feature>
<name>A0A9X8UHG2_9FIRM</name>
<feature type="transmembrane region" description="Helical" evidence="6">
    <location>
        <begin position="85"/>
        <end position="104"/>
    </location>
</feature>
<feature type="transmembrane region" description="Helical" evidence="6">
    <location>
        <begin position="12"/>
        <end position="35"/>
    </location>
</feature>
<feature type="transmembrane region" description="Helical" evidence="6">
    <location>
        <begin position="358"/>
        <end position="378"/>
    </location>
</feature>
<feature type="transmembrane region" description="Helical" evidence="6">
    <location>
        <begin position="292"/>
        <end position="318"/>
    </location>
</feature>
<dbReference type="Pfam" id="PF13440">
    <property type="entry name" value="Polysacc_synt_3"/>
    <property type="match status" value="1"/>
</dbReference>
<sequence length="473" mass="52716">MERSLRQNKYYKLISNTLLFGIGTFGSKLLVFLLMPLYTSVLSEGEYGTVDLMVQMSNLCLPLVSVGVLNAIIRFGLDKEVDKRDVFTTGLTVIACGFLAFLLLEPLLRQIRYISDYTFLIYLYVLCSLLRSLCSQFVRAQQRVKLYTFDGVLSTAMVLGFNLFFLLGLKLGIVGYMLATILSDLCSALFLFVVAGLWRYIRYRPGMGAVSKAMLRYAVPLIPTTVFWWITNVSDRFIVSYMLGVRLDGLYAVSYKVPTVVVLVSNIFIDAWQMSAVVDGQDRDRSRFFSNVFGAFQSLVFLCSSGLILCSKLIIRLLVSDMAFYPAWEYVPILVVATAFSCMVTFLGSVYMVQKNSVMALATTAVGAGINIVLNLALIPEMGVNGAALATFVSYFVVFLLRAVSASRAVQMHWNIPKIALNLLIVGAQSAIMIYELPYWVLWELGLTGLMAVINLGPVWHSLRGVLAKRRGK</sequence>
<dbReference type="PANTHER" id="PTHR30250">
    <property type="entry name" value="PST FAMILY PREDICTED COLANIC ACID TRANSPORTER"/>
    <property type="match status" value="1"/>
</dbReference>
<feature type="transmembrane region" description="Helical" evidence="6">
    <location>
        <begin position="173"/>
        <end position="201"/>
    </location>
</feature>
<feature type="transmembrane region" description="Helical" evidence="6">
    <location>
        <begin position="146"/>
        <end position="167"/>
    </location>
</feature>
<reference evidence="7 8" key="1">
    <citation type="submission" date="2019-03" db="EMBL/GenBank/DDBJ databases">
        <title>Genomic Encyclopedia of Type Strains, Phase IV (KMG-IV): sequencing the most valuable type-strain genomes for metagenomic binning, comparative biology and taxonomic classification.</title>
        <authorList>
            <person name="Goeker M."/>
        </authorList>
    </citation>
    <scope>NUCLEOTIDE SEQUENCE [LARGE SCALE GENOMIC DNA]</scope>
    <source>
        <strain evidence="7 8">DSM 100433</strain>
    </source>
</reference>
<dbReference type="InterPro" id="IPR050833">
    <property type="entry name" value="Poly_Biosynth_Transport"/>
</dbReference>
<dbReference type="PANTHER" id="PTHR30250:SF11">
    <property type="entry name" value="O-ANTIGEN TRANSPORTER-RELATED"/>
    <property type="match status" value="1"/>
</dbReference>
<comment type="subcellular location">
    <subcellularLocation>
        <location evidence="1">Cell membrane</location>
        <topology evidence="1">Multi-pass membrane protein</topology>
    </subcellularLocation>
</comment>
<dbReference type="GO" id="GO:0005886">
    <property type="term" value="C:plasma membrane"/>
    <property type="evidence" value="ECO:0007669"/>
    <property type="project" value="UniProtKB-SubCell"/>
</dbReference>
<organism evidence="7 8">
    <name type="scientific">Harryflintia acetispora</name>
    <dbReference type="NCBI Taxonomy" id="1849041"/>
    <lineage>
        <taxon>Bacteria</taxon>
        <taxon>Bacillati</taxon>
        <taxon>Bacillota</taxon>
        <taxon>Clostridia</taxon>
        <taxon>Eubacteriales</taxon>
        <taxon>Oscillospiraceae</taxon>
        <taxon>Harryflintia</taxon>
    </lineage>
</organism>
<evidence type="ECO:0000256" key="4">
    <source>
        <dbReference type="ARBA" id="ARBA00022989"/>
    </source>
</evidence>
<feature type="transmembrane region" description="Helical" evidence="6">
    <location>
        <begin position="441"/>
        <end position="463"/>
    </location>
</feature>
<keyword evidence="3 6" id="KW-0812">Transmembrane</keyword>
<evidence type="ECO:0000313" key="8">
    <source>
        <dbReference type="Proteomes" id="UP000294682"/>
    </source>
</evidence>
<keyword evidence="4 6" id="KW-1133">Transmembrane helix</keyword>
<dbReference type="RefSeq" id="WP_132085123.1">
    <property type="nucleotide sequence ID" value="NZ_SLUK01000012.1"/>
</dbReference>
<keyword evidence="8" id="KW-1185">Reference proteome</keyword>
<keyword evidence="5 6" id="KW-0472">Membrane</keyword>